<feature type="compositionally biased region" description="Polar residues" evidence="1">
    <location>
        <begin position="80"/>
        <end position="90"/>
    </location>
</feature>
<accession>A0A6A6TEG8</accession>
<reference evidence="2" key="1">
    <citation type="journal article" date="2020" name="Stud. Mycol.">
        <title>101 Dothideomycetes genomes: a test case for predicting lifestyles and emergence of pathogens.</title>
        <authorList>
            <person name="Haridas S."/>
            <person name="Albert R."/>
            <person name="Binder M."/>
            <person name="Bloem J."/>
            <person name="Labutti K."/>
            <person name="Salamov A."/>
            <person name="Andreopoulos B."/>
            <person name="Baker S."/>
            <person name="Barry K."/>
            <person name="Bills G."/>
            <person name="Bluhm B."/>
            <person name="Cannon C."/>
            <person name="Castanera R."/>
            <person name="Culley D."/>
            <person name="Daum C."/>
            <person name="Ezra D."/>
            <person name="Gonzalez J."/>
            <person name="Henrissat B."/>
            <person name="Kuo A."/>
            <person name="Liang C."/>
            <person name="Lipzen A."/>
            <person name="Lutzoni F."/>
            <person name="Magnuson J."/>
            <person name="Mondo S."/>
            <person name="Nolan M."/>
            <person name="Ohm R."/>
            <person name="Pangilinan J."/>
            <person name="Park H.-J."/>
            <person name="Ramirez L."/>
            <person name="Alfaro M."/>
            <person name="Sun H."/>
            <person name="Tritt A."/>
            <person name="Yoshinaga Y."/>
            <person name="Zwiers L.-H."/>
            <person name="Turgeon B."/>
            <person name="Goodwin S."/>
            <person name="Spatafora J."/>
            <person name="Crous P."/>
            <person name="Grigoriev I."/>
        </authorList>
    </citation>
    <scope>NUCLEOTIDE SEQUENCE</scope>
    <source>
        <strain evidence="2">CBS 122681</strain>
    </source>
</reference>
<gene>
    <name evidence="2" type="ORF">K491DRAFT_714326</name>
</gene>
<dbReference type="Proteomes" id="UP000799324">
    <property type="component" value="Unassembled WGS sequence"/>
</dbReference>
<sequence length="233" mass="26812">MYHEPDINLFGYEQTGLEMQDDPYDGDAEVEREDEASNNRLIRQKRLASLSAVTAGSFPIEMEEQASEARRAHNTRQRAQDSAPSTTVRSDFTRSKAVTFDLSSIYDTPSKHMPRLEVQSREIDETWFSDDEPLVNIRREDSSGHMFDRHNVFSEIETSTYHPSPLVEDSDFEMQDDDASSDMASEDVDTSTKKRKRSSPPQNTQRKYAKHGKTLSLRPRRKIRRSSETEEQG</sequence>
<feature type="region of interest" description="Disordered" evidence="1">
    <location>
        <begin position="157"/>
        <end position="233"/>
    </location>
</feature>
<feature type="region of interest" description="Disordered" evidence="1">
    <location>
        <begin position="128"/>
        <end position="147"/>
    </location>
</feature>
<feature type="compositionally biased region" description="Acidic residues" evidence="1">
    <location>
        <begin position="19"/>
        <end position="36"/>
    </location>
</feature>
<dbReference type="EMBL" id="MU004323">
    <property type="protein sequence ID" value="KAF2657677.1"/>
    <property type="molecule type" value="Genomic_DNA"/>
</dbReference>
<organism evidence="2 3">
    <name type="scientific">Lophiostoma macrostomum CBS 122681</name>
    <dbReference type="NCBI Taxonomy" id="1314788"/>
    <lineage>
        <taxon>Eukaryota</taxon>
        <taxon>Fungi</taxon>
        <taxon>Dikarya</taxon>
        <taxon>Ascomycota</taxon>
        <taxon>Pezizomycotina</taxon>
        <taxon>Dothideomycetes</taxon>
        <taxon>Pleosporomycetidae</taxon>
        <taxon>Pleosporales</taxon>
        <taxon>Lophiostomataceae</taxon>
        <taxon>Lophiostoma</taxon>
    </lineage>
</organism>
<evidence type="ECO:0000313" key="3">
    <source>
        <dbReference type="Proteomes" id="UP000799324"/>
    </source>
</evidence>
<feature type="region of interest" description="Disordered" evidence="1">
    <location>
        <begin position="61"/>
        <end position="92"/>
    </location>
</feature>
<protein>
    <submittedName>
        <fullName evidence="2">Uncharacterized protein</fullName>
    </submittedName>
</protein>
<feature type="compositionally biased region" description="Basic and acidic residues" evidence="1">
    <location>
        <begin position="137"/>
        <end position="147"/>
    </location>
</feature>
<feature type="compositionally biased region" description="Basic residues" evidence="1">
    <location>
        <begin position="207"/>
        <end position="224"/>
    </location>
</feature>
<dbReference type="AlphaFoldDB" id="A0A6A6TEG8"/>
<name>A0A6A6TEG8_9PLEO</name>
<evidence type="ECO:0000313" key="2">
    <source>
        <dbReference type="EMBL" id="KAF2657677.1"/>
    </source>
</evidence>
<proteinExistence type="predicted"/>
<evidence type="ECO:0000256" key="1">
    <source>
        <dbReference type="SAM" id="MobiDB-lite"/>
    </source>
</evidence>
<keyword evidence="3" id="KW-1185">Reference proteome</keyword>
<feature type="region of interest" description="Disordered" evidence="1">
    <location>
        <begin position="1"/>
        <end position="37"/>
    </location>
</feature>
<feature type="compositionally biased region" description="Acidic residues" evidence="1">
    <location>
        <begin position="168"/>
        <end position="189"/>
    </location>
</feature>